<sequence>MVDDAIDAAVEEAEAMGITDDAQINVMIDQYMEKELERWE</sequence>
<name>A0A382G1E8_9ZZZZ</name>
<dbReference type="EMBL" id="UINC01052720">
    <property type="protein sequence ID" value="SVB68373.1"/>
    <property type="molecule type" value="Genomic_DNA"/>
</dbReference>
<evidence type="ECO:0000313" key="1">
    <source>
        <dbReference type="EMBL" id="SVB68373.1"/>
    </source>
</evidence>
<reference evidence="1" key="1">
    <citation type="submission" date="2018-05" db="EMBL/GenBank/DDBJ databases">
        <authorList>
            <person name="Lanie J.A."/>
            <person name="Ng W.-L."/>
            <person name="Kazmierczak K.M."/>
            <person name="Andrzejewski T.M."/>
            <person name="Davidsen T.M."/>
            <person name="Wayne K.J."/>
            <person name="Tettelin H."/>
            <person name="Glass J.I."/>
            <person name="Rusch D."/>
            <person name="Podicherti R."/>
            <person name="Tsui H.-C.T."/>
            <person name="Winkler M.E."/>
        </authorList>
    </citation>
    <scope>NUCLEOTIDE SEQUENCE</scope>
</reference>
<accession>A0A382G1E8</accession>
<organism evidence="1">
    <name type="scientific">marine metagenome</name>
    <dbReference type="NCBI Taxonomy" id="408172"/>
    <lineage>
        <taxon>unclassified sequences</taxon>
        <taxon>metagenomes</taxon>
        <taxon>ecological metagenomes</taxon>
    </lineage>
</organism>
<proteinExistence type="predicted"/>
<protein>
    <submittedName>
        <fullName evidence="1">Uncharacterized protein</fullName>
    </submittedName>
</protein>
<gene>
    <name evidence="1" type="ORF">METZ01_LOCUS221227</name>
</gene>
<dbReference type="AlphaFoldDB" id="A0A382G1E8"/>